<reference evidence="1" key="1">
    <citation type="submission" date="2020-01" db="EMBL/GenBank/DDBJ databases">
        <authorList>
            <person name="Meier V. D."/>
            <person name="Meier V D."/>
        </authorList>
    </citation>
    <scope>NUCLEOTIDE SEQUENCE</scope>
    <source>
        <strain evidence="1">HLG_WM_MAG_06</strain>
    </source>
</reference>
<evidence type="ECO:0000313" key="1">
    <source>
        <dbReference type="EMBL" id="CAA6821332.1"/>
    </source>
</evidence>
<organism evidence="1">
    <name type="scientific">uncultured Sulfurovum sp</name>
    <dbReference type="NCBI Taxonomy" id="269237"/>
    <lineage>
        <taxon>Bacteria</taxon>
        <taxon>Pseudomonadati</taxon>
        <taxon>Campylobacterota</taxon>
        <taxon>Epsilonproteobacteria</taxon>
        <taxon>Campylobacterales</taxon>
        <taxon>Sulfurovaceae</taxon>
        <taxon>Sulfurovum</taxon>
        <taxon>environmental samples</taxon>
    </lineage>
</organism>
<proteinExistence type="predicted"/>
<dbReference type="InterPro" id="IPR010870">
    <property type="entry name" value="Porin_O/P"/>
</dbReference>
<protein>
    <submittedName>
        <fullName evidence="1">Phosphate-specific outer membrane porin OprP Pyrophosphate-specific outer membrane porin OprO</fullName>
    </submittedName>
</protein>
<gene>
    <name evidence="1" type="ORF">HELGO_WM25699</name>
</gene>
<dbReference type="InterPro" id="IPR023614">
    <property type="entry name" value="Porin_dom_sf"/>
</dbReference>
<dbReference type="Pfam" id="PF07396">
    <property type="entry name" value="Porin_O_P"/>
    <property type="match status" value="1"/>
</dbReference>
<accession>A0A6S6TKD7</accession>
<dbReference type="Gene3D" id="2.40.160.10">
    <property type="entry name" value="Porin"/>
    <property type="match status" value="1"/>
</dbReference>
<dbReference type="AlphaFoldDB" id="A0A6S6TKD7"/>
<sequence length="367" mass="42198">MRFSLLTLLLLQTLLYSKDIFEIAGQIVAESALFENENGESTNEQDIRRARIAIKGKPTSELKYEVEYSFTGNNDWKDVYLQYEFIPDYLVKVGNIKEPIGLEALSTSKVNTFMERSLTQTFLNKRKLGVQLQHLIKDDDHRYTLTAGAFGKSLDDLIDDEEDGNSVVGRATYAYMPKKNKLLHLGVASAYTNYDEQKLKLNTTPESDFFDRNLVSTKIKNVEDTTTVALETALIWDNFSLQGEYMNMNVKNIDNNYDFESWYVQSSWFITGESRRYKAKKASFSRVKPKHPITEGGIGAWEIALRMSYLDIDDKDEVESKETDYTLGLNWYATSNVRMMANYVRAELTQPASSQEDIGQIRIQYDF</sequence>
<name>A0A6S6TKD7_9BACT</name>
<dbReference type="EMBL" id="CACVAP010000097">
    <property type="protein sequence ID" value="CAA6821332.1"/>
    <property type="molecule type" value="Genomic_DNA"/>
</dbReference>
<dbReference type="SUPFAM" id="SSF56935">
    <property type="entry name" value="Porins"/>
    <property type="match status" value="1"/>
</dbReference>